<accession>A0AAN8XFJ4</accession>
<evidence type="ECO:0000313" key="1">
    <source>
        <dbReference type="EMBL" id="KAK7079438.1"/>
    </source>
</evidence>
<reference evidence="1 3" key="1">
    <citation type="submission" date="2023-11" db="EMBL/GenBank/DDBJ databases">
        <title>Halocaridina rubra genome assembly.</title>
        <authorList>
            <person name="Smith C."/>
        </authorList>
    </citation>
    <scope>NUCLEOTIDE SEQUENCE [LARGE SCALE GENOMIC DNA]</scope>
    <source>
        <strain evidence="1">EP-1</strain>
        <tissue evidence="1">Whole</tissue>
    </source>
</reference>
<gene>
    <name evidence="2" type="ORF">SK128_021813</name>
    <name evidence="1" type="ORF">SK128_022350</name>
</gene>
<feature type="non-terminal residue" evidence="1">
    <location>
        <position position="72"/>
    </location>
</feature>
<dbReference type="EMBL" id="JAXCGZ010002900">
    <property type="protein sequence ID" value="KAK7083506.1"/>
    <property type="molecule type" value="Genomic_DNA"/>
</dbReference>
<dbReference type="EMBL" id="JAXCGZ010007026">
    <property type="protein sequence ID" value="KAK7079438.1"/>
    <property type="molecule type" value="Genomic_DNA"/>
</dbReference>
<sequence>MPLFLLGRRVKKVKVAVDEHLPDKITSFGHARVHRFLRAEGIKVCDEITSDVISDISVIIRCDFFGDFMGGM</sequence>
<organism evidence="1 3">
    <name type="scientific">Halocaridina rubra</name>
    <name type="common">Hawaiian red shrimp</name>
    <dbReference type="NCBI Taxonomy" id="373956"/>
    <lineage>
        <taxon>Eukaryota</taxon>
        <taxon>Metazoa</taxon>
        <taxon>Ecdysozoa</taxon>
        <taxon>Arthropoda</taxon>
        <taxon>Crustacea</taxon>
        <taxon>Multicrustacea</taxon>
        <taxon>Malacostraca</taxon>
        <taxon>Eumalacostraca</taxon>
        <taxon>Eucarida</taxon>
        <taxon>Decapoda</taxon>
        <taxon>Pleocyemata</taxon>
        <taxon>Caridea</taxon>
        <taxon>Atyoidea</taxon>
        <taxon>Atyidae</taxon>
        <taxon>Halocaridina</taxon>
    </lineage>
</organism>
<name>A0AAN8XFJ4_HALRR</name>
<protein>
    <submittedName>
        <fullName evidence="1">Uncharacterized protein</fullName>
    </submittedName>
</protein>
<comment type="caution">
    <text evidence="1">The sequence shown here is derived from an EMBL/GenBank/DDBJ whole genome shotgun (WGS) entry which is preliminary data.</text>
</comment>
<proteinExistence type="predicted"/>
<dbReference type="Proteomes" id="UP001381693">
    <property type="component" value="Unassembled WGS sequence"/>
</dbReference>
<dbReference type="AlphaFoldDB" id="A0AAN8XFJ4"/>
<evidence type="ECO:0000313" key="2">
    <source>
        <dbReference type="EMBL" id="KAK7083506.1"/>
    </source>
</evidence>
<keyword evidence="3" id="KW-1185">Reference proteome</keyword>
<evidence type="ECO:0000313" key="3">
    <source>
        <dbReference type="Proteomes" id="UP001381693"/>
    </source>
</evidence>